<sequence length="215" mass="22921">MLLCTAAGAGTTVDLTAEASRPAANDMVRATVFAEASGSNPGELARRVNQDITEGLKVIKARPGISVKSGRQSTFPVYSQNQKIESWLVRSELILESRDAAAVSELLGQLQQMRLAVSDVSQLPAPETRRKVEDAATREAIAAFRQRAAVVAEVLGKPYTIRHLSIHQSGQMPPMPMPRAGRTMVAEMAAAPPVPMEAGESLVTTTVSGQVEMAD</sequence>
<proteinExistence type="predicted"/>
<reference evidence="1" key="1">
    <citation type="submission" date="2020-10" db="EMBL/GenBank/DDBJ databases">
        <title>Connecting structure to function with the recovery of over 1000 high-quality activated sludge metagenome-assembled genomes encoding full-length rRNA genes using long-read sequencing.</title>
        <authorList>
            <person name="Singleton C.M."/>
            <person name="Petriglieri F."/>
            <person name="Kristensen J.M."/>
            <person name="Kirkegaard R.H."/>
            <person name="Michaelsen T.Y."/>
            <person name="Andersen M.H."/>
            <person name="Karst S.M."/>
            <person name="Dueholm M.S."/>
            <person name="Nielsen P.H."/>
            <person name="Albertsen M."/>
        </authorList>
    </citation>
    <scope>NUCLEOTIDE SEQUENCE</scope>
    <source>
        <strain evidence="1">OdNE_18-Q3-R46-58_BAT3C.305</strain>
    </source>
</reference>
<organism evidence="1 2">
    <name type="scientific">Candidatus Dechloromonas phosphorivorans</name>
    <dbReference type="NCBI Taxonomy" id="2899244"/>
    <lineage>
        <taxon>Bacteria</taxon>
        <taxon>Pseudomonadati</taxon>
        <taxon>Pseudomonadota</taxon>
        <taxon>Betaproteobacteria</taxon>
        <taxon>Rhodocyclales</taxon>
        <taxon>Azonexaceae</taxon>
        <taxon>Dechloromonas</taxon>
    </lineage>
</organism>
<dbReference type="PANTHER" id="PTHR34387">
    <property type="entry name" value="SLR1258 PROTEIN"/>
    <property type="match status" value="1"/>
</dbReference>
<evidence type="ECO:0000313" key="1">
    <source>
        <dbReference type="EMBL" id="MBK8890113.1"/>
    </source>
</evidence>
<dbReference type="EMBL" id="JADKBR010000005">
    <property type="protein sequence ID" value="MBK8890113.1"/>
    <property type="molecule type" value="Genomic_DNA"/>
</dbReference>
<protein>
    <submittedName>
        <fullName evidence="1">SIMPL domain-containing protein</fullName>
    </submittedName>
</protein>
<dbReference type="Proteomes" id="UP000808146">
    <property type="component" value="Unassembled WGS sequence"/>
</dbReference>
<evidence type="ECO:0000313" key="2">
    <source>
        <dbReference type="Proteomes" id="UP000808146"/>
    </source>
</evidence>
<dbReference type="Pfam" id="PF04402">
    <property type="entry name" value="SIMPL"/>
    <property type="match status" value="1"/>
</dbReference>
<comment type="caution">
    <text evidence="1">The sequence shown here is derived from an EMBL/GenBank/DDBJ whole genome shotgun (WGS) entry which is preliminary data.</text>
</comment>
<dbReference type="AlphaFoldDB" id="A0A9D7LS36"/>
<dbReference type="GO" id="GO:0006974">
    <property type="term" value="P:DNA damage response"/>
    <property type="evidence" value="ECO:0007669"/>
    <property type="project" value="TreeGrafter"/>
</dbReference>
<dbReference type="PANTHER" id="PTHR34387:SF1">
    <property type="entry name" value="PERIPLASMIC IMMUNOGENIC PROTEIN"/>
    <property type="match status" value="1"/>
</dbReference>
<gene>
    <name evidence="1" type="ORF">IPN75_06785</name>
</gene>
<dbReference type="InterPro" id="IPR007497">
    <property type="entry name" value="SIMPL/DUF541"/>
</dbReference>
<name>A0A9D7LS36_9RHOO</name>
<dbReference type="Gene3D" id="3.30.70.2970">
    <property type="entry name" value="Protein of unknown function (DUF541), domain 2"/>
    <property type="match status" value="1"/>
</dbReference>
<dbReference type="InterPro" id="IPR052022">
    <property type="entry name" value="26kDa_periplasmic_antigen"/>
</dbReference>
<accession>A0A9D7LS36</accession>
<dbReference type="Gene3D" id="3.30.110.170">
    <property type="entry name" value="Protein of unknown function (DUF541), domain 1"/>
    <property type="match status" value="1"/>
</dbReference>